<evidence type="ECO:0000313" key="2">
    <source>
        <dbReference type="Proteomes" id="UP001345219"/>
    </source>
</evidence>
<comment type="caution">
    <text evidence="1">The sequence shown here is derived from an EMBL/GenBank/DDBJ whole genome shotgun (WGS) entry which is preliminary data.</text>
</comment>
<dbReference type="Proteomes" id="UP001345219">
    <property type="component" value="Chromosome 24"/>
</dbReference>
<name>A0AAN7QLI3_9MYRT</name>
<keyword evidence="2" id="KW-1185">Reference proteome</keyword>
<dbReference type="EMBL" id="JAXIOK010000005">
    <property type="protein sequence ID" value="KAK4771334.1"/>
    <property type="molecule type" value="Genomic_DNA"/>
</dbReference>
<proteinExistence type="predicted"/>
<gene>
    <name evidence="1" type="ORF">SAY87_031866</name>
</gene>
<evidence type="ECO:0000313" key="1">
    <source>
        <dbReference type="EMBL" id="KAK4771334.1"/>
    </source>
</evidence>
<dbReference type="PANTHER" id="PTHR34670">
    <property type="entry name" value="EXPRESSED PROTEIN"/>
    <property type="match status" value="1"/>
</dbReference>
<dbReference type="AlphaFoldDB" id="A0AAN7QLI3"/>
<organism evidence="1 2">
    <name type="scientific">Trapa incisa</name>
    <dbReference type="NCBI Taxonomy" id="236973"/>
    <lineage>
        <taxon>Eukaryota</taxon>
        <taxon>Viridiplantae</taxon>
        <taxon>Streptophyta</taxon>
        <taxon>Embryophyta</taxon>
        <taxon>Tracheophyta</taxon>
        <taxon>Spermatophyta</taxon>
        <taxon>Magnoliopsida</taxon>
        <taxon>eudicotyledons</taxon>
        <taxon>Gunneridae</taxon>
        <taxon>Pentapetalae</taxon>
        <taxon>rosids</taxon>
        <taxon>malvids</taxon>
        <taxon>Myrtales</taxon>
        <taxon>Lythraceae</taxon>
        <taxon>Trapa</taxon>
    </lineage>
</organism>
<reference evidence="1 2" key="1">
    <citation type="journal article" date="2023" name="Hortic Res">
        <title>Pangenome of water caltrop reveals structural variations and asymmetric subgenome divergence after allopolyploidization.</title>
        <authorList>
            <person name="Zhang X."/>
            <person name="Chen Y."/>
            <person name="Wang L."/>
            <person name="Yuan Y."/>
            <person name="Fang M."/>
            <person name="Shi L."/>
            <person name="Lu R."/>
            <person name="Comes H.P."/>
            <person name="Ma Y."/>
            <person name="Chen Y."/>
            <person name="Huang G."/>
            <person name="Zhou Y."/>
            <person name="Zheng Z."/>
            <person name="Qiu Y."/>
        </authorList>
    </citation>
    <scope>NUCLEOTIDE SEQUENCE [LARGE SCALE GENOMIC DNA]</scope>
    <source>
        <tissue evidence="1">Roots</tissue>
    </source>
</reference>
<dbReference type="PANTHER" id="PTHR34670:SF8">
    <property type="entry name" value="EXPRESSED PROTEIN"/>
    <property type="match status" value="1"/>
</dbReference>
<sequence>MEGLIPLIYRAILQYKSGGSFRGFTGGGAWFSESPSLSYMRLPGDSGRFQLSASTDLQFFHPTSSPSTSRGLTSSAAAQVIISSRVQSSPISRMTTSRRAAA</sequence>
<accession>A0AAN7QLI3</accession>
<protein>
    <submittedName>
        <fullName evidence="1">Uncharacterized protein</fullName>
    </submittedName>
</protein>